<dbReference type="AlphaFoldDB" id="A0A059DBH1"/>
<feature type="transmembrane region" description="Helical" evidence="1">
    <location>
        <begin position="72"/>
        <end position="92"/>
    </location>
</feature>
<organism evidence="2">
    <name type="scientific">Eucalyptus grandis</name>
    <name type="common">Flooded gum</name>
    <dbReference type="NCBI Taxonomy" id="71139"/>
    <lineage>
        <taxon>Eukaryota</taxon>
        <taxon>Viridiplantae</taxon>
        <taxon>Streptophyta</taxon>
        <taxon>Embryophyta</taxon>
        <taxon>Tracheophyta</taxon>
        <taxon>Spermatophyta</taxon>
        <taxon>Magnoliopsida</taxon>
        <taxon>eudicotyledons</taxon>
        <taxon>Gunneridae</taxon>
        <taxon>Pentapetalae</taxon>
        <taxon>rosids</taxon>
        <taxon>malvids</taxon>
        <taxon>Myrtales</taxon>
        <taxon>Myrtaceae</taxon>
        <taxon>Myrtoideae</taxon>
        <taxon>Eucalypteae</taxon>
        <taxon>Eucalyptus</taxon>
    </lineage>
</organism>
<protein>
    <submittedName>
        <fullName evidence="2">Uncharacterized protein</fullName>
    </submittedName>
</protein>
<keyword evidence="1" id="KW-0472">Membrane</keyword>
<gene>
    <name evidence="2" type="ORF">EUGRSUZ_A00220</name>
</gene>
<keyword evidence="1" id="KW-0812">Transmembrane</keyword>
<keyword evidence="1" id="KW-1133">Transmembrane helix</keyword>
<evidence type="ECO:0000256" key="1">
    <source>
        <dbReference type="SAM" id="Phobius"/>
    </source>
</evidence>
<evidence type="ECO:0000313" key="2">
    <source>
        <dbReference type="EMBL" id="KCW87829.1"/>
    </source>
</evidence>
<dbReference type="EMBL" id="KK198753">
    <property type="protein sequence ID" value="KCW87829.1"/>
    <property type="molecule type" value="Genomic_DNA"/>
</dbReference>
<sequence>MRHACWHHRHVLFRAMGDPLTDMPLKITGMLPKVISMLFTMRGKLPKVMSMLFTMRGMLLMFRGALFTMRGMLLMFRGALSTTVLISGLMWVQWQSITRFEAWTILMPEVHHQALSN</sequence>
<proteinExistence type="predicted"/>
<accession>A0A059DBH1</accession>
<reference evidence="2" key="1">
    <citation type="submission" date="2013-07" db="EMBL/GenBank/DDBJ databases">
        <title>The genome of Eucalyptus grandis.</title>
        <authorList>
            <person name="Schmutz J."/>
            <person name="Hayes R."/>
            <person name="Myburg A."/>
            <person name="Tuskan G."/>
            <person name="Grattapaglia D."/>
            <person name="Rokhsar D.S."/>
        </authorList>
    </citation>
    <scope>NUCLEOTIDE SEQUENCE</scope>
    <source>
        <tissue evidence="2">Leaf extractions</tissue>
    </source>
</reference>
<dbReference type="Gramene" id="KCW87829">
    <property type="protein sequence ID" value="KCW87829"/>
    <property type="gene ID" value="EUGRSUZ_A00220"/>
</dbReference>
<name>A0A059DBH1_EUCGR</name>
<dbReference type="InParanoid" id="A0A059DBH1"/>